<evidence type="ECO:0000256" key="10">
    <source>
        <dbReference type="SAM" id="Phobius"/>
    </source>
</evidence>
<dbReference type="PANTHER" id="PTHR36122">
    <property type="entry name" value="NICOTINAMIDE RIBOSIDE TRANSPORTER PNUC"/>
    <property type="match status" value="1"/>
</dbReference>
<name>A0A4Q5M1G8_9BACT</name>
<dbReference type="EMBL" id="SEWF01000011">
    <property type="protein sequence ID" value="RYU95885.1"/>
    <property type="molecule type" value="Genomic_DNA"/>
</dbReference>
<dbReference type="AlphaFoldDB" id="A0A4Q5M1G8"/>
<dbReference type="Pfam" id="PF04973">
    <property type="entry name" value="NMN_transporter"/>
    <property type="match status" value="1"/>
</dbReference>
<dbReference type="InterPro" id="IPR006419">
    <property type="entry name" value="NMN_transpt_PnuC"/>
</dbReference>
<keyword evidence="9 10" id="KW-0472">Membrane</keyword>
<sequence length="224" mass="26241">MDFFDINHIFFELWGVKMSHLEFYATLTGLVAVILSAQENVWSWIIGLVNVVLAFMMFYQIQLYPDMFLQVFFFITNLIGFWQWKYPKQQEANKKNELKISQLSVQQFGLLTLIGLTGTALLGTFAKNLHEWLPMVFSLPSAFPYMDSFTTVMSIFATFLLIRKKVEAWWVWLGVDIISTYMYYVKEVKLYSLLYAVFCVIALFGAINWTREYKKAENKPISSQ</sequence>
<evidence type="ECO:0000256" key="3">
    <source>
        <dbReference type="ARBA" id="ARBA00006669"/>
    </source>
</evidence>
<evidence type="ECO:0000256" key="1">
    <source>
        <dbReference type="ARBA" id="ARBA00002672"/>
    </source>
</evidence>
<evidence type="ECO:0000256" key="5">
    <source>
        <dbReference type="ARBA" id="ARBA00022448"/>
    </source>
</evidence>
<evidence type="ECO:0000313" key="12">
    <source>
        <dbReference type="Proteomes" id="UP000293162"/>
    </source>
</evidence>
<feature type="transmembrane region" description="Helical" evidence="10">
    <location>
        <begin position="20"/>
        <end position="37"/>
    </location>
</feature>
<keyword evidence="8 10" id="KW-1133">Transmembrane helix</keyword>
<evidence type="ECO:0000256" key="2">
    <source>
        <dbReference type="ARBA" id="ARBA00004651"/>
    </source>
</evidence>
<proteinExistence type="inferred from homology"/>
<feature type="transmembrane region" description="Helical" evidence="10">
    <location>
        <begin position="67"/>
        <end position="84"/>
    </location>
</feature>
<keyword evidence="6" id="KW-1003">Cell membrane</keyword>
<evidence type="ECO:0000313" key="11">
    <source>
        <dbReference type="EMBL" id="RYU95885.1"/>
    </source>
</evidence>
<evidence type="ECO:0000256" key="4">
    <source>
        <dbReference type="ARBA" id="ARBA00017522"/>
    </source>
</evidence>
<feature type="transmembrane region" description="Helical" evidence="10">
    <location>
        <begin position="169"/>
        <end position="184"/>
    </location>
</feature>
<comment type="similarity">
    <text evidence="3">Belongs to the nicotinamide ribonucleoside (NR) uptake permease (TC 4.B.1) family.</text>
</comment>
<feature type="transmembrane region" description="Helical" evidence="10">
    <location>
        <begin position="105"/>
        <end position="125"/>
    </location>
</feature>
<feature type="transmembrane region" description="Helical" evidence="10">
    <location>
        <begin position="44"/>
        <end position="61"/>
    </location>
</feature>
<keyword evidence="12" id="KW-1185">Reference proteome</keyword>
<evidence type="ECO:0000256" key="7">
    <source>
        <dbReference type="ARBA" id="ARBA00022692"/>
    </source>
</evidence>
<reference evidence="11 12" key="1">
    <citation type="submission" date="2019-02" db="EMBL/GenBank/DDBJ databases">
        <title>Bacterial novel species Emticicia sp. 17J42-9 isolated from soil.</title>
        <authorList>
            <person name="Jung H.-Y."/>
        </authorList>
    </citation>
    <scope>NUCLEOTIDE SEQUENCE [LARGE SCALE GENOMIC DNA]</scope>
    <source>
        <strain evidence="11 12">17J42-9</strain>
    </source>
</reference>
<dbReference type="Proteomes" id="UP000293162">
    <property type="component" value="Unassembled WGS sequence"/>
</dbReference>
<dbReference type="RefSeq" id="WP_130020765.1">
    <property type="nucleotide sequence ID" value="NZ_SEWF01000011.1"/>
</dbReference>
<comment type="caution">
    <text evidence="11">The sequence shown here is derived from an EMBL/GenBank/DDBJ whole genome shotgun (WGS) entry which is preliminary data.</text>
</comment>
<keyword evidence="5" id="KW-0813">Transport</keyword>
<dbReference type="GO" id="GO:0034257">
    <property type="term" value="F:nicotinamide riboside transmembrane transporter activity"/>
    <property type="evidence" value="ECO:0007669"/>
    <property type="project" value="InterPro"/>
</dbReference>
<evidence type="ECO:0000256" key="6">
    <source>
        <dbReference type="ARBA" id="ARBA00022475"/>
    </source>
</evidence>
<comment type="subcellular location">
    <subcellularLocation>
        <location evidence="2">Cell membrane</location>
        <topology evidence="2">Multi-pass membrane protein</topology>
    </subcellularLocation>
</comment>
<comment type="function">
    <text evidence="1">Required for nicotinamide riboside transport across the inner membrane.</text>
</comment>
<evidence type="ECO:0000256" key="8">
    <source>
        <dbReference type="ARBA" id="ARBA00022989"/>
    </source>
</evidence>
<protein>
    <recommendedName>
        <fullName evidence="4">Nicotinamide riboside transporter PnuC</fullName>
    </recommendedName>
</protein>
<dbReference type="PANTHER" id="PTHR36122:SF2">
    <property type="entry name" value="NICOTINAMIDE RIBOSIDE TRANSPORTER PNUC"/>
    <property type="match status" value="1"/>
</dbReference>
<evidence type="ECO:0000256" key="9">
    <source>
        <dbReference type="ARBA" id="ARBA00023136"/>
    </source>
</evidence>
<accession>A0A4Q5M1G8</accession>
<keyword evidence="7 10" id="KW-0812">Transmembrane</keyword>
<dbReference type="GO" id="GO:0005886">
    <property type="term" value="C:plasma membrane"/>
    <property type="evidence" value="ECO:0007669"/>
    <property type="project" value="UniProtKB-SubCell"/>
</dbReference>
<organism evidence="11 12">
    <name type="scientific">Emticicia agri</name>
    <dbReference type="NCBI Taxonomy" id="2492393"/>
    <lineage>
        <taxon>Bacteria</taxon>
        <taxon>Pseudomonadati</taxon>
        <taxon>Bacteroidota</taxon>
        <taxon>Cytophagia</taxon>
        <taxon>Cytophagales</taxon>
        <taxon>Leadbetterellaceae</taxon>
        <taxon>Emticicia</taxon>
    </lineage>
</organism>
<feature type="transmembrane region" description="Helical" evidence="10">
    <location>
        <begin position="190"/>
        <end position="209"/>
    </location>
</feature>
<gene>
    <name evidence="11" type="ORF">EWM59_09685</name>
</gene>
<feature type="transmembrane region" description="Helical" evidence="10">
    <location>
        <begin position="145"/>
        <end position="162"/>
    </location>
</feature>
<dbReference type="NCBIfam" id="TIGR01528">
    <property type="entry name" value="NMN_trans_PnuC"/>
    <property type="match status" value="1"/>
</dbReference>
<dbReference type="OrthoDB" id="9791248at2"/>